<keyword evidence="1" id="KW-0732">Signal</keyword>
<organism evidence="2 3">
    <name type="scientific">Lysobacter enzymogenes</name>
    <dbReference type="NCBI Taxonomy" id="69"/>
    <lineage>
        <taxon>Bacteria</taxon>
        <taxon>Pseudomonadati</taxon>
        <taxon>Pseudomonadota</taxon>
        <taxon>Gammaproteobacteria</taxon>
        <taxon>Lysobacterales</taxon>
        <taxon>Lysobacteraceae</taxon>
        <taxon>Lysobacter</taxon>
    </lineage>
</organism>
<evidence type="ECO:0000313" key="3">
    <source>
        <dbReference type="Proteomes" id="UP000061569"/>
    </source>
</evidence>
<gene>
    <name evidence="2" type="ORF">GLE_2856</name>
</gene>
<reference evidence="2 3" key="1">
    <citation type="submission" date="2015-11" db="EMBL/GenBank/DDBJ databases">
        <title>Genome sequences of Lysobacter enzymogenes strain C3 and Lysobacter antibioticus ATCC 29479.</title>
        <authorList>
            <person name="Kobayashi D.Y."/>
        </authorList>
    </citation>
    <scope>NUCLEOTIDE SEQUENCE [LARGE SCALE GENOMIC DNA]</scope>
    <source>
        <strain evidence="2 3">C3</strain>
    </source>
</reference>
<dbReference type="AlphaFoldDB" id="A0A0S2DI39"/>
<dbReference type="EMBL" id="CP013140">
    <property type="protein sequence ID" value="ALN58204.1"/>
    <property type="molecule type" value="Genomic_DNA"/>
</dbReference>
<protein>
    <recommendedName>
        <fullName evidence="4">DUF5329 domain-containing protein</fullName>
    </recommendedName>
</protein>
<dbReference type="STRING" id="69.GLE_2856"/>
<sequence>MAGQATLAGMNATASSFGMVLVLALAAAAPARAAPSAQAERETEHLIQALGRSGCQFERNGSWYDAAQAQAHLRKKLAYLRKRDLADTAELFIERAASESSLSGKPYHVRCGGDAATPAAAWLRARLVQLRNAKPPSPATPPSP</sequence>
<evidence type="ECO:0000256" key="1">
    <source>
        <dbReference type="SAM" id="SignalP"/>
    </source>
</evidence>
<feature type="signal peptide" evidence="1">
    <location>
        <begin position="1"/>
        <end position="33"/>
    </location>
</feature>
<evidence type="ECO:0000313" key="2">
    <source>
        <dbReference type="EMBL" id="ALN58204.1"/>
    </source>
</evidence>
<dbReference type="InterPro" id="IPR035242">
    <property type="entry name" value="DUF5329"/>
</dbReference>
<name>A0A0S2DI39_LYSEN</name>
<feature type="chain" id="PRO_5006595223" description="DUF5329 domain-containing protein" evidence="1">
    <location>
        <begin position="34"/>
        <end position="144"/>
    </location>
</feature>
<proteinExistence type="predicted"/>
<dbReference type="PATRIC" id="fig|69.6.peg.2818"/>
<dbReference type="Proteomes" id="UP000061569">
    <property type="component" value="Chromosome"/>
</dbReference>
<accession>A0A0S2DI39</accession>
<dbReference type="Pfam" id="PF17263">
    <property type="entry name" value="DUF5329"/>
    <property type="match status" value="1"/>
</dbReference>
<dbReference type="KEGG" id="lez:GLE_2856"/>
<evidence type="ECO:0008006" key="4">
    <source>
        <dbReference type="Google" id="ProtNLM"/>
    </source>
</evidence>